<dbReference type="SUPFAM" id="SSF55729">
    <property type="entry name" value="Acyl-CoA N-acyltransferases (Nat)"/>
    <property type="match status" value="1"/>
</dbReference>
<dbReference type="PANTHER" id="PTHR10908">
    <property type="entry name" value="SEROTONIN N-ACETYLTRANSFERASE"/>
    <property type="match status" value="1"/>
</dbReference>
<gene>
    <name evidence="4" type="ORF">H9931_02435</name>
</gene>
<evidence type="ECO:0000313" key="4">
    <source>
        <dbReference type="EMBL" id="HJC65566.1"/>
    </source>
</evidence>
<reference evidence="4" key="1">
    <citation type="journal article" date="2021" name="PeerJ">
        <title>Extensive microbial diversity within the chicken gut microbiome revealed by metagenomics and culture.</title>
        <authorList>
            <person name="Gilroy R."/>
            <person name="Ravi A."/>
            <person name="Getino M."/>
            <person name="Pursley I."/>
            <person name="Horton D.L."/>
            <person name="Alikhan N.F."/>
            <person name="Baker D."/>
            <person name="Gharbi K."/>
            <person name="Hall N."/>
            <person name="Watson M."/>
            <person name="Adriaenssens E.M."/>
            <person name="Foster-Nyarko E."/>
            <person name="Jarju S."/>
            <person name="Secka A."/>
            <person name="Antonio M."/>
            <person name="Oren A."/>
            <person name="Chaudhuri R.R."/>
            <person name="La Ragione R."/>
            <person name="Hildebrand F."/>
            <person name="Pallen M.J."/>
        </authorList>
    </citation>
    <scope>NUCLEOTIDE SEQUENCE</scope>
    <source>
        <strain evidence="4">CHK198-12963</strain>
    </source>
</reference>
<comment type="caution">
    <text evidence="4">The sequence shown here is derived from an EMBL/GenBank/DDBJ whole genome shotgun (WGS) entry which is preliminary data.</text>
</comment>
<dbReference type="PANTHER" id="PTHR10908:SF0">
    <property type="entry name" value="SEROTONIN N-ACETYLTRANSFERASE"/>
    <property type="match status" value="1"/>
</dbReference>
<reference evidence="4" key="2">
    <citation type="submission" date="2021-04" db="EMBL/GenBank/DDBJ databases">
        <authorList>
            <person name="Gilroy R."/>
        </authorList>
    </citation>
    <scope>NUCLEOTIDE SEQUENCE</scope>
    <source>
        <strain evidence="4">CHK198-12963</strain>
    </source>
</reference>
<name>A0A9D2PRY4_9FIRM</name>
<evidence type="ECO:0000259" key="3">
    <source>
        <dbReference type="PROSITE" id="PS51186"/>
    </source>
</evidence>
<dbReference type="InterPro" id="IPR016181">
    <property type="entry name" value="Acyl_CoA_acyltransferase"/>
</dbReference>
<evidence type="ECO:0000256" key="2">
    <source>
        <dbReference type="ARBA" id="ARBA00023315"/>
    </source>
</evidence>
<dbReference type="CDD" id="cd04301">
    <property type="entry name" value="NAT_SF"/>
    <property type="match status" value="1"/>
</dbReference>
<dbReference type="Gene3D" id="3.40.630.30">
    <property type="match status" value="1"/>
</dbReference>
<evidence type="ECO:0000313" key="5">
    <source>
        <dbReference type="Proteomes" id="UP000823863"/>
    </source>
</evidence>
<accession>A0A9D2PRY4</accession>
<dbReference type="Pfam" id="PF00583">
    <property type="entry name" value="Acetyltransf_1"/>
    <property type="match status" value="1"/>
</dbReference>
<dbReference type="EMBL" id="DWWB01000008">
    <property type="protein sequence ID" value="HJC65566.1"/>
    <property type="molecule type" value="Genomic_DNA"/>
</dbReference>
<keyword evidence="2 4" id="KW-0012">Acyltransferase</keyword>
<dbReference type="EC" id="2.3.1.-" evidence="4"/>
<keyword evidence="1 4" id="KW-0808">Transferase</keyword>
<feature type="domain" description="N-acetyltransferase" evidence="3">
    <location>
        <begin position="7"/>
        <end position="167"/>
    </location>
</feature>
<dbReference type="AlphaFoldDB" id="A0A9D2PRY4"/>
<evidence type="ECO:0000256" key="1">
    <source>
        <dbReference type="ARBA" id="ARBA00022679"/>
    </source>
</evidence>
<dbReference type="InterPro" id="IPR051635">
    <property type="entry name" value="SNAT-like"/>
</dbReference>
<organism evidence="4 5">
    <name type="scientific">Candidatus Enterocloster excrementigallinarum</name>
    <dbReference type="NCBI Taxonomy" id="2838558"/>
    <lineage>
        <taxon>Bacteria</taxon>
        <taxon>Bacillati</taxon>
        <taxon>Bacillota</taxon>
        <taxon>Clostridia</taxon>
        <taxon>Lachnospirales</taxon>
        <taxon>Lachnospiraceae</taxon>
        <taxon>Enterocloster</taxon>
    </lineage>
</organism>
<dbReference type="Proteomes" id="UP000823863">
    <property type="component" value="Unassembled WGS sequence"/>
</dbReference>
<dbReference type="PROSITE" id="PS51186">
    <property type="entry name" value="GNAT"/>
    <property type="match status" value="1"/>
</dbReference>
<proteinExistence type="predicted"/>
<protein>
    <submittedName>
        <fullName evidence="4">GNAT family N-acetyltransferase</fullName>
        <ecNumber evidence="4">2.3.1.-</ecNumber>
    </submittedName>
</protein>
<dbReference type="InterPro" id="IPR000182">
    <property type="entry name" value="GNAT_dom"/>
</dbReference>
<sequence>MREKTEYRIRTARPEDLEQIAAVEEACFPAAEAAGREQIRERLAAYRDSFLVAQLSKSDRIIGFINGAVTDERTISDEMFEDISLHNPRGAYQAIFGLDVAEEFRGQGIAADLMRTMIRRAGNQGRAGLILTCKERLIGFYEKLGYRLLGLSKSVHGGAVWYDMILEFKE</sequence>
<dbReference type="GO" id="GO:0008080">
    <property type="term" value="F:N-acetyltransferase activity"/>
    <property type="evidence" value="ECO:0007669"/>
    <property type="project" value="UniProtKB-ARBA"/>
</dbReference>